<dbReference type="SUPFAM" id="SSF54403">
    <property type="entry name" value="Cystatin/monellin"/>
    <property type="match status" value="1"/>
</dbReference>
<proteinExistence type="predicted"/>
<evidence type="ECO:0008006" key="3">
    <source>
        <dbReference type="Google" id="ProtNLM"/>
    </source>
</evidence>
<protein>
    <recommendedName>
        <fullName evidence="3">Cystatin domain-containing protein</fullName>
    </recommendedName>
</protein>
<keyword evidence="2" id="KW-1185">Reference proteome</keyword>
<comment type="caution">
    <text evidence="1">The sequence shown here is derived from an EMBL/GenBank/DDBJ whole genome shotgun (WGS) entry which is preliminary data.</text>
</comment>
<organism evidence="1 2">
    <name type="scientific">Podila minutissima</name>
    <dbReference type="NCBI Taxonomy" id="64525"/>
    <lineage>
        <taxon>Eukaryota</taxon>
        <taxon>Fungi</taxon>
        <taxon>Fungi incertae sedis</taxon>
        <taxon>Mucoromycota</taxon>
        <taxon>Mortierellomycotina</taxon>
        <taxon>Mortierellomycetes</taxon>
        <taxon>Mortierellales</taxon>
        <taxon>Mortierellaceae</taxon>
        <taxon>Podila</taxon>
    </lineage>
</organism>
<dbReference type="InterPro" id="IPR018073">
    <property type="entry name" value="Prot_inh_cystat_CS"/>
</dbReference>
<accession>A0A9P5SVJ8</accession>
<reference evidence="1" key="1">
    <citation type="journal article" date="2020" name="Fungal Divers.">
        <title>Resolving the Mortierellaceae phylogeny through synthesis of multi-gene phylogenetics and phylogenomics.</title>
        <authorList>
            <person name="Vandepol N."/>
            <person name="Liber J."/>
            <person name="Desiro A."/>
            <person name="Na H."/>
            <person name="Kennedy M."/>
            <person name="Barry K."/>
            <person name="Grigoriev I.V."/>
            <person name="Miller A.N."/>
            <person name="O'Donnell K."/>
            <person name="Stajich J.E."/>
            <person name="Bonito G."/>
        </authorList>
    </citation>
    <scope>NUCLEOTIDE SEQUENCE</scope>
    <source>
        <strain evidence="1">NVP1</strain>
    </source>
</reference>
<dbReference type="Proteomes" id="UP000696485">
    <property type="component" value="Unassembled WGS sequence"/>
</dbReference>
<name>A0A9P5SVJ8_9FUNG</name>
<gene>
    <name evidence="1" type="ORF">BG006_002209</name>
</gene>
<dbReference type="InterPro" id="IPR046350">
    <property type="entry name" value="Cystatin_sf"/>
</dbReference>
<dbReference type="Gene3D" id="3.10.450.10">
    <property type="match status" value="1"/>
</dbReference>
<sequence length="126" mass="14129">MPPRQDSIPGGLSPPIVITRSKPLRVLNPTLYKILKQLKGAITDRYTQATCPTADKTALDFWPVVFRTQVVSGMNYYVKLKVVHQGMAPVPGATEYIHVMIYEQSWTNTLQLTDLQTGKTREDILG</sequence>
<dbReference type="EMBL" id="JAAAUY010000015">
    <property type="protein sequence ID" value="KAF9337844.1"/>
    <property type="molecule type" value="Genomic_DNA"/>
</dbReference>
<dbReference type="PROSITE" id="PS00287">
    <property type="entry name" value="CYSTATIN"/>
    <property type="match status" value="1"/>
</dbReference>
<dbReference type="AlphaFoldDB" id="A0A9P5SVJ8"/>
<evidence type="ECO:0000313" key="1">
    <source>
        <dbReference type="EMBL" id="KAF9337844.1"/>
    </source>
</evidence>
<evidence type="ECO:0000313" key="2">
    <source>
        <dbReference type="Proteomes" id="UP000696485"/>
    </source>
</evidence>